<keyword evidence="4" id="KW-1185">Reference proteome</keyword>
<gene>
    <name evidence="3" type="ORF">EYD45_09615</name>
</gene>
<organism evidence="3 4">
    <name type="scientific">Hyunsoonleella flava</name>
    <dbReference type="NCBI Taxonomy" id="2527939"/>
    <lineage>
        <taxon>Bacteria</taxon>
        <taxon>Pseudomonadati</taxon>
        <taxon>Bacteroidota</taxon>
        <taxon>Flavobacteriia</taxon>
        <taxon>Flavobacteriales</taxon>
        <taxon>Flavobacteriaceae</taxon>
    </lineage>
</organism>
<comment type="caution">
    <text evidence="3">The sequence shown here is derived from an EMBL/GenBank/DDBJ whole genome shotgun (WGS) entry which is preliminary data.</text>
</comment>
<evidence type="ECO:0000313" key="3">
    <source>
        <dbReference type="EMBL" id="TBN03261.1"/>
    </source>
</evidence>
<name>A0A4Q9FD24_9FLAO</name>
<feature type="domain" description="Barstar (barnase inhibitor)" evidence="2">
    <location>
        <begin position="54"/>
        <end position="140"/>
    </location>
</feature>
<evidence type="ECO:0000313" key="4">
    <source>
        <dbReference type="Proteomes" id="UP000291142"/>
    </source>
</evidence>
<dbReference type="EMBL" id="SIRT01000007">
    <property type="protein sequence ID" value="TBN03261.1"/>
    <property type="molecule type" value="Genomic_DNA"/>
</dbReference>
<dbReference type="InterPro" id="IPR000468">
    <property type="entry name" value="Barstar"/>
</dbReference>
<evidence type="ECO:0000256" key="1">
    <source>
        <dbReference type="ARBA" id="ARBA00006845"/>
    </source>
</evidence>
<dbReference type="OrthoDB" id="7575400at2"/>
<evidence type="ECO:0000259" key="2">
    <source>
        <dbReference type="Pfam" id="PF01337"/>
    </source>
</evidence>
<protein>
    <recommendedName>
        <fullName evidence="2">Barstar (barnase inhibitor) domain-containing protein</fullName>
    </recommendedName>
</protein>
<dbReference type="Pfam" id="PF01337">
    <property type="entry name" value="Barstar"/>
    <property type="match status" value="1"/>
</dbReference>
<dbReference type="SUPFAM" id="SSF52038">
    <property type="entry name" value="Barstar-related"/>
    <property type="match status" value="1"/>
</dbReference>
<dbReference type="AlphaFoldDB" id="A0A4Q9FD24"/>
<dbReference type="Proteomes" id="UP000291142">
    <property type="component" value="Unassembled WGS sequence"/>
</dbReference>
<proteinExistence type="inferred from homology"/>
<comment type="similarity">
    <text evidence="1">Belongs to the barstar family.</text>
</comment>
<reference evidence="3 4" key="1">
    <citation type="submission" date="2019-02" db="EMBL/GenBank/DDBJ databases">
        <title>Hyunsoonleella sp., isolated from marine sediment.</title>
        <authorList>
            <person name="Liu B.-T."/>
        </authorList>
    </citation>
    <scope>NUCLEOTIDE SEQUENCE [LARGE SCALE GENOMIC DNA]</scope>
    <source>
        <strain evidence="3 4">T58</strain>
    </source>
</reference>
<dbReference type="Gene3D" id="3.30.370.10">
    <property type="entry name" value="Barstar-like"/>
    <property type="match status" value="1"/>
</dbReference>
<dbReference type="InterPro" id="IPR035905">
    <property type="entry name" value="Barstar-like_sf"/>
</dbReference>
<sequence length="193" mass="22642">MTKLLNLKRLMELKEDKIGKDIEILKDGPICKYFKNGILDKDLNWFNNKNFEVIEMNCRNWNRKNAHRKLKDALNFPDYYGENMNAFADCLTDMYNKKHRGLVLVFRSYDSFVEEDVKFAEAILDIIARESRIWLLTGQKLIGLIQSDNPDLDFPELGGTSPIWNPSEWFNADRKNNETSLLIAVFIERMKAI</sequence>
<accession>A0A4Q9FD24</accession>